<accession>A0A1X7ACB4</accession>
<sequence length="78" mass="8395">MTRHTSEQGFGIPKPAIAAHDNKSALMVLRRRQQRVGDGPKATLANFDFRANTMPGQPGGDILQVGRLIVGLGGTRKN</sequence>
<organism evidence="1 2">
    <name type="scientific">Roseovarius gaetbuli</name>
    <dbReference type="NCBI Taxonomy" id="1356575"/>
    <lineage>
        <taxon>Bacteria</taxon>
        <taxon>Pseudomonadati</taxon>
        <taxon>Pseudomonadota</taxon>
        <taxon>Alphaproteobacteria</taxon>
        <taxon>Rhodobacterales</taxon>
        <taxon>Roseobacteraceae</taxon>
        <taxon>Roseovarius</taxon>
    </lineage>
</organism>
<dbReference type="EMBL" id="FWFJ01000067">
    <property type="protein sequence ID" value="SLN75152.1"/>
    <property type="molecule type" value="Genomic_DNA"/>
</dbReference>
<protein>
    <submittedName>
        <fullName evidence="1">Uncharacterized protein</fullName>
    </submittedName>
</protein>
<keyword evidence="2" id="KW-1185">Reference proteome</keyword>
<evidence type="ECO:0000313" key="2">
    <source>
        <dbReference type="Proteomes" id="UP000194012"/>
    </source>
</evidence>
<gene>
    <name evidence="1" type="ORF">ROG8370_03746</name>
</gene>
<reference evidence="2" key="1">
    <citation type="submission" date="2017-03" db="EMBL/GenBank/DDBJ databases">
        <authorList>
            <person name="Rodrigo-Torres L."/>
            <person name="Arahal R.D."/>
            <person name="Lucena T."/>
        </authorList>
    </citation>
    <scope>NUCLEOTIDE SEQUENCE [LARGE SCALE GENOMIC DNA]</scope>
    <source>
        <strain evidence="2">CECT 8370</strain>
    </source>
</reference>
<evidence type="ECO:0000313" key="1">
    <source>
        <dbReference type="EMBL" id="SLN75152.1"/>
    </source>
</evidence>
<name>A0A1X7ACB4_9RHOB</name>
<dbReference type="Proteomes" id="UP000194012">
    <property type="component" value="Unassembled WGS sequence"/>
</dbReference>
<proteinExistence type="predicted"/>
<dbReference type="AlphaFoldDB" id="A0A1X7ACB4"/>